<name>A0A2H0NL32_9BACT</name>
<comment type="caution">
    <text evidence="1">The sequence shown here is derived from an EMBL/GenBank/DDBJ whole genome shotgun (WGS) entry which is preliminary data.</text>
</comment>
<organism evidence="1 2">
    <name type="scientific">Candidatus Gottesmanbacteria bacterium CG11_big_fil_rev_8_21_14_0_20_37_11</name>
    <dbReference type="NCBI Taxonomy" id="1974575"/>
    <lineage>
        <taxon>Bacteria</taxon>
        <taxon>Candidatus Gottesmaniibacteriota</taxon>
    </lineage>
</organism>
<gene>
    <name evidence="1" type="ORF">COV53_00555</name>
</gene>
<dbReference type="AlphaFoldDB" id="A0A2H0NL32"/>
<reference evidence="1 2" key="1">
    <citation type="submission" date="2017-09" db="EMBL/GenBank/DDBJ databases">
        <title>Depth-based differentiation of microbial function through sediment-hosted aquifers and enrichment of novel symbionts in the deep terrestrial subsurface.</title>
        <authorList>
            <person name="Probst A.J."/>
            <person name="Ladd B."/>
            <person name="Jarett J.K."/>
            <person name="Geller-Mcgrath D.E."/>
            <person name="Sieber C.M."/>
            <person name="Emerson J.B."/>
            <person name="Anantharaman K."/>
            <person name="Thomas B.C."/>
            <person name="Malmstrom R."/>
            <person name="Stieglmeier M."/>
            <person name="Klingl A."/>
            <person name="Woyke T."/>
            <person name="Ryan C.M."/>
            <person name="Banfield J.F."/>
        </authorList>
    </citation>
    <scope>NUCLEOTIDE SEQUENCE [LARGE SCALE GENOMIC DNA]</scope>
    <source>
        <strain evidence="1">CG11_big_fil_rev_8_21_14_0_20_37_11</strain>
    </source>
</reference>
<dbReference type="Proteomes" id="UP000230707">
    <property type="component" value="Unassembled WGS sequence"/>
</dbReference>
<proteinExistence type="predicted"/>
<evidence type="ECO:0000313" key="2">
    <source>
        <dbReference type="Proteomes" id="UP000230707"/>
    </source>
</evidence>
<accession>A0A2H0NL32</accession>
<protein>
    <submittedName>
        <fullName evidence="1">Uncharacterized protein</fullName>
    </submittedName>
</protein>
<evidence type="ECO:0000313" key="1">
    <source>
        <dbReference type="EMBL" id="PIR08915.1"/>
    </source>
</evidence>
<sequence length="330" mass="38121">MLSSTMKSFLNNNSEEINSKFSSLRSSINKQRKFALKSRISSQPQATDFEYLLGAFIEMYEPYLKKIVRLLYEKGYAIDVSSGFGSKNAEFQVMTGNFSIDYVTKNKLEKIGVKFREYNGSNSLIFWPEEATLESINTIWMKIIEALPNKGKLTAPSTGIDAILFRRKYIPEDLQLRKQRLFERLKFNTLRKVSIETKRRQKENSHPNKIESILGLFIEEIEPQVRQAVIEMNKKGYATDKSGFMDNSCDQMIEGDFQLDNTTIRALEAIGVQVDTNPSGYTRLQFSPLEADIAKIKRKWHKIISLLPNKNQMASVSMTRKAREFRLEFQ</sequence>
<dbReference type="EMBL" id="PCWS01000013">
    <property type="protein sequence ID" value="PIR08915.1"/>
    <property type="molecule type" value="Genomic_DNA"/>
</dbReference>